<sequence length="145" mass="15910">MIGRVKLGLIAGTISGIALGLILKGIQALTGDLVYTLLLNIDFIPIMGSINWPEIIEFAFHLIISLIIGVVYSVGCARYFPGRKKAQAVLAYVLTLPTVFLYFPLTYLAIKPTPDLMDLSAIGYWTLGHAIYAVILFAVYTMNEK</sequence>
<accession>A0A0J6FWQ5</accession>
<gene>
    <name evidence="2" type="ORF">AB986_05985</name>
</gene>
<proteinExistence type="predicted"/>
<dbReference type="Proteomes" id="UP000035996">
    <property type="component" value="Unassembled WGS sequence"/>
</dbReference>
<reference evidence="2" key="1">
    <citation type="submission" date="2015-06" db="EMBL/GenBank/DDBJ databases">
        <authorList>
            <person name="Liu B."/>
            <person name="Wang J."/>
            <person name="Zhu Y."/>
            <person name="Liu G."/>
            <person name="Chen Q."/>
            <person name="Zheng C."/>
            <person name="Che J."/>
            <person name="Ge C."/>
            <person name="Shi H."/>
            <person name="Pan Z."/>
            <person name="Liu X."/>
        </authorList>
    </citation>
    <scope>NUCLEOTIDE SEQUENCE [LARGE SCALE GENOMIC DNA]</scope>
    <source>
        <strain evidence="2">DSM 16346</strain>
    </source>
</reference>
<dbReference type="OrthoDB" id="1443299at2"/>
<dbReference type="EMBL" id="LELK01000001">
    <property type="protein sequence ID" value="KMM38812.1"/>
    <property type="molecule type" value="Genomic_DNA"/>
</dbReference>
<keyword evidence="1" id="KW-0472">Membrane</keyword>
<organism evidence="2 3">
    <name type="scientific">Guptibacillus hwajinpoensis</name>
    <dbReference type="NCBI Taxonomy" id="208199"/>
    <lineage>
        <taxon>Bacteria</taxon>
        <taxon>Bacillati</taxon>
        <taxon>Bacillota</taxon>
        <taxon>Bacilli</taxon>
        <taxon>Bacillales</taxon>
        <taxon>Guptibacillaceae</taxon>
        <taxon>Guptibacillus</taxon>
    </lineage>
</organism>
<evidence type="ECO:0000313" key="2">
    <source>
        <dbReference type="EMBL" id="KMM38812.1"/>
    </source>
</evidence>
<dbReference type="RefSeq" id="WP_048309954.1">
    <property type="nucleotide sequence ID" value="NZ_CP119526.1"/>
</dbReference>
<feature type="transmembrane region" description="Helical" evidence="1">
    <location>
        <begin position="6"/>
        <end position="26"/>
    </location>
</feature>
<feature type="transmembrane region" description="Helical" evidence="1">
    <location>
        <begin position="58"/>
        <end position="77"/>
    </location>
</feature>
<keyword evidence="1" id="KW-0812">Transmembrane</keyword>
<keyword evidence="1" id="KW-1133">Transmembrane helix</keyword>
<comment type="caution">
    <text evidence="2">The sequence shown here is derived from an EMBL/GenBank/DDBJ whole genome shotgun (WGS) entry which is preliminary data.</text>
</comment>
<evidence type="ECO:0000256" key="1">
    <source>
        <dbReference type="SAM" id="Phobius"/>
    </source>
</evidence>
<dbReference type="AlphaFoldDB" id="A0A0J6FWQ5"/>
<feature type="transmembrane region" description="Helical" evidence="1">
    <location>
        <begin position="122"/>
        <end position="142"/>
    </location>
</feature>
<name>A0A0J6FWQ5_9BACL</name>
<protein>
    <submittedName>
        <fullName evidence="2">Uncharacterized protein</fullName>
    </submittedName>
</protein>
<dbReference type="STRING" id="157733.AB986_05985"/>
<evidence type="ECO:0000313" key="3">
    <source>
        <dbReference type="Proteomes" id="UP000035996"/>
    </source>
</evidence>
<feature type="transmembrane region" description="Helical" evidence="1">
    <location>
        <begin position="89"/>
        <end position="110"/>
    </location>
</feature>
<keyword evidence="3" id="KW-1185">Reference proteome</keyword>